<comment type="caution">
    <text evidence="3">The sequence shown here is derived from an EMBL/GenBank/DDBJ whole genome shotgun (WGS) entry which is preliminary data.</text>
</comment>
<dbReference type="InterPro" id="IPR000845">
    <property type="entry name" value="Nucleoside_phosphorylase_d"/>
</dbReference>
<dbReference type="GO" id="GO:0003824">
    <property type="term" value="F:catalytic activity"/>
    <property type="evidence" value="ECO:0007669"/>
    <property type="project" value="InterPro"/>
</dbReference>
<name>A0AAD6MYN7_9EURO</name>
<evidence type="ECO:0000259" key="2">
    <source>
        <dbReference type="Pfam" id="PF01048"/>
    </source>
</evidence>
<sequence>MNSPQRSVADYTVGWICALPVELGAAKAILDEIHPRISRTDHGIYTLGALDGHNIVIACLPAGVYGTSSASIVATQMLHAFPSISFGLMVGIGGGVPSRKADIRLGDVVVSRPVGSFGGVVQYDYGKEVGNGKIKHTGSLNKPPPFLLSAIGELEANHSIGFSEIASHLSQMLKRHPAMSKFMYPGSQSDMLYEAEYYHIDSPDGTCSRCSKRHSVYRPTRSSHEPVIHYGLIASGNKVMRDGVTRDQIAVELGGDVICFEMEAAGLMDTFPCIVIRGICDYADSHKSKSWQPYAAAVAAAYAKELLSVVPVRHKTTQPMASPTPISRETSSKIHRSQLPEDGNFGSRNNSYRVSHFVSPHSLQTNAQSMMAITTELLELTGINYSPPLIKARFTFKVQLQTTEALSWGI</sequence>
<feature type="domain" description="Nucleoside phosphorylase" evidence="2">
    <location>
        <begin position="13"/>
        <end position="293"/>
    </location>
</feature>
<evidence type="ECO:0000313" key="3">
    <source>
        <dbReference type="EMBL" id="KAJ5733616.1"/>
    </source>
</evidence>
<feature type="region of interest" description="Disordered" evidence="1">
    <location>
        <begin position="317"/>
        <end position="347"/>
    </location>
</feature>
<keyword evidence="4" id="KW-1185">Reference proteome</keyword>
<organism evidence="3 4">
    <name type="scientific">Penicillium malachiteum</name>
    <dbReference type="NCBI Taxonomy" id="1324776"/>
    <lineage>
        <taxon>Eukaryota</taxon>
        <taxon>Fungi</taxon>
        <taxon>Dikarya</taxon>
        <taxon>Ascomycota</taxon>
        <taxon>Pezizomycotina</taxon>
        <taxon>Eurotiomycetes</taxon>
        <taxon>Eurotiomycetidae</taxon>
        <taxon>Eurotiales</taxon>
        <taxon>Aspergillaceae</taxon>
        <taxon>Penicillium</taxon>
    </lineage>
</organism>
<evidence type="ECO:0000256" key="1">
    <source>
        <dbReference type="SAM" id="MobiDB-lite"/>
    </source>
</evidence>
<dbReference type="AlphaFoldDB" id="A0AAD6MYN7"/>
<dbReference type="PANTHER" id="PTHR46082">
    <property type="entry name" value="ATP/GTP-BINDING PROTEIN-RELATED"/>
    <property type="match status" value="1"/>
</dbReference>
<dbReference type="EMBL" id="JAQJAN010000003">
    <property type="protein sequence ID" value="KAJ5733616.1"/>
    <property type="molecule type" value="Genomic_DNA"/>
</dbReference>
<dbReference type="PANTHER" id="PTHR46082:SF11">
    <property type="entry name" value="AAA+ ATPASE DOMAIN-CONTAINING PROTEIN-RELATED"/>
    <property type="match status" value="1"/>
</dbReference>
<accession>A0AAD6MYN7</accession>
<reference evidence="3" key="1">
    <citation type="journal article" date="2023" name="IMA Fungus">
        <title>Comparative genomic study of the Penicillium genus elucidates a diverse pangenome and 15 lateral gene transfer events.</title>
        <authorList>
            <person name="Petersen C."/>
            <person name="Sorensen T."/>
            <person name="Nielsen M.R."/>
            <person name="Sondergaard T.E."/>
            <person name="Sorensen J.L."/>
            <person name="Fitzpatrick D.A."/>
            <person name="Frisvad J.C."/>
            <person name="Nielsen K.L."/>
        </authorList>
    </citation>
    <scope>NUCLEOTIDE SEQUENCE</scope>
    <source>
        <strain evidence="3">IBT 17514</strain>
    </source>
</reference>
<evidence type="ECO:0000313" key="4">
    <source>
        <dbReference type="Proteomes" id="UP001215712"/>
    </source>
</evidence>
<protein>
    <submittedName>
        <fullName evidence="3">Nucleoside phosphorylase domain-containing protein</fullName>
    </submittedName>
</protein>
<dbReference type="GO" id="GO:0009116">
    <property type="term" value="P:nucleoside metabolic process"/>
    <property type="evidence" value="ECO:0007669"/>
    <property type="project" value="InterPro"/>
</dbReference>
<dbReference type="SUPFAM" id="SSF53167">
    <property type="entry name" value="Purine and uridine phosphorylases"/>
    <property type="match status" value="1"/>
</dbReference>
<dbReference type="InterPro" id="IPR035994">
    <property type="entry name" value="Nucleoside_phosphorylase_sf"/>
</dbReference>
<proteinExistence type="predicted"/>
<dbReference type="Pfam" id="PF01048">
    <property type="entry name" value="PNP_UDP_1"/>
    <property type="match status" value="1"/>
</dbReference>
<gene>
    <name evidence="3" type="ORF">N7493_002402</name>
</gene>
<dbReference type="Gene3D" id="3.40.50.1580">
    <property type="entry name" value="Nucleoside phosphorylase domain"/>
    <property type="match status" value="1"/>
</dbReference>
<dbReference type="Proteomes" id="UP001215712">
    <property type="component" value="Unassembled WGS sequence"/>
</dbReference>
<reference evidence="3" key="2">
    <citation type="submission" date="2023-01" db="EMBL/GenBank/DDBJ databases">
        <authorList>
            <person name="Petersen C."/>
        </authorList>
    </citation>
    <scope>NUCLEOTIDE SEQUENCE</scope>
    <source>
        <strain evidence="3">IBT 17514</strain>
    </source>
</reference>
<feature type="compositionally biased region" description="Polar residues" evidence="1">
    <location>
        <begin position="317"/>
        <end position="329"/>
    </location>
</feature>
<dbReference type="InterPro" id="IPR053137">
    <property type="entry name" value="NLR-like"/>
</dbReference>